<evidence type="ECO:0008006" key="3">
    <source>
        <dbReference type="Google" id="ProtNLM"/>
    </source>
</evidence>
<organism evidence="1 2">
    <name type="scientific">Frondihabitans australicus</name>
    <dbReference type="NCBI Taxonomy" id="386892"/>
    <lineage>
        <taxon>Bacteria</taxon>
        <taxon>Bacillati</taxon>
        <taxon>Actinomycetota</taxon>
        <taxon>Actinomycetes</taxon>
        <taxon>Micrococcales</taxon>
        <taxon>Microbacteriaceae</taxon>
        <taxon>Frondihabitans</taxon>
    </lineage>
</organism>
<dbReference type="OrthoDB" id="3689497at2"/>
<dbReference type="EMBL" id="RBKS01000001">
    <property type="protein sequence ID" value="RKR72928.1"/>
    <property type="molecule type" value="Genomic_DNA"/>
</dbReference>
<sequence length="216" mass="21348">MSSTQNVAKAKRLRFAPLAIATGVLGAVLLSVSMSGTLSGFVASITNSSNTAASGALVMQEQNAAGTVSCNSTDGTGGISTNSYSCATINKYGGSTTMIPGQTVTTSIKINNTGTVTANTFTLTGGACTQGTNGALNGTATDLCSQMTVAITNTTTSSSVFTGTLAAFAAKGAISLPVQAAGASTTFSIAVTLPSSAGNTYQGLSASQPMTWTYNS</sequence>
<evidence type="ECO:0000313" key="1">
    <source>
        <dbReference type="EMBL" id="RKR72928.1"/>
    </source>
</evidence>
<name>A0A495IBR9_9MICO</name>
<accession>A0A495IBR9</accession>
<gene>
    <name evidence="1" type="ORF">C8E83_0009</name>
</gene>
<proteinExistence type="predicted"/>
<dbReference type="RefSeq" id="WP_121367851.1">
    <property type="nucleotide sequence ID" value="NZ_RBKS01000001.1"/>
</dbReference>
<dbReference type="AlphaFoldDB" id="A0A495IBR9"/>
<evidence type="ECO:0000313" key="2">
    <source>
        <dbReference type="Proteomes" id="UP000280008"/>
    </source>
</evidence>
<dbReference type="Proteomes" id="UP000280008">
    <property type="component" value="Unassembled WGS sequence"/>
</dbReference>
<reference evidence="1 2" key="1">
    <citation type="submission" date="2018-10" db="EMBL/GenBank/DDBJ databases">
        <title>Sequencing the genomes of 1000 actinobacteria strains.</title>
        <authorList>
            <person name="Klenk H.-P."/>
        </authorList>
    </citation>
    <scope>NUCLEOTIDE SEQUENCE [LARGE SCALE GENOMIC DNA]</scope>
    <source>
        <strain evidence="1 2">DSM 17894</strain>
    </source>
</reference>
<comment type="caution">
    <text evidence="1">The sequence shown here is derived from an EMBL/GenBank/DDBJ whole genome shotgun (WGS) entry which is preliminary data.</text>
</comment>
<protein>
    <recommendedName>
        <fullName evidence="3">Camelysin-like metallo-endopeptidase</fullName>
    </recommendedName>
</protein>
<keyword evidence="2" id="KW-1185">Reference proteome</keyword>